<feature type="region of interest" description="Disordered" evidence="16">
    <location>
        <begin position="277"/>
        <end position="328"/>
    </location>
</feature>
<dbReference type="Pfam" id="PF01580">
    <property type="entry name" value="FtsK_SpoIIIE"/>
    <property type="match status" value="1"/>
</dbReference>
<evidence type="ECO:0000256" key="6">
    <source>
        <dbReference type="ARBA" id="ARBA00022741"/>
    </source>
</evidence>
<evidence type="ECO:0000256" key="11">
    <source>
        <dbReference type="ARBA" id="ARBA00023136"/>
    </source>
</evidence>
<keyword evidence="10" id="KW-0238">DNA-binding</keyword>
<dbReference type="RefSeq" id="WP_244385719.1">
    <property type="nucleotide sequence ID" value="NZ_AP025564.1"/>
</dbReference>
<dbReference type="InterPro" id="IPR036388">
    <property type="entry name" value="WH-like_DNA-bd_sf"/>
</dbReference>
<comment type="function">
    <text evidence="13">Essential cell division protein that coordinates cell division and chromosome segregation. The N-terminus is involved in assembly of the cell-division machinery. The C-terminus functions as a DNA motor that moves dsDNA in an ATP-dependent manner towards the dif recombination site, which is located within the replication terminus region. Required for activation of the Xer recombinase, allowing activation of chromosome unlinking by recombination.</text>
</comment>
<keyword evidence="4 19" id="KW-0132">Cell division</keyword>
<evidence type="ECO:0000256" key="9">
    <source>
        <dbReference type="ARBA" id="ARBA00022989"/>
    </source>
</evidence>
<evidence type="ECO:0000256" key="16">
    <source>
        <dbReference type="SAM" id="MobiDB-lite"/>
    </source>
</evidence>
<protein>
    <submittedName>
        <fullName evidence="19">Cell division protein FtsK</fullName>
    </submittedName>
</protein>
<feature type="domain" description="FtsK" evidence="18">
    <location>
        <begin position="463"/>
        <end position="658"/>
    </location>
</feature>
<dbReference type="InterPro" id="IPR018541">
    <property type="entry name" value="Ftsk_gamma"/>
</dbReference>
<dbReference type="SMART" id="SM00382">
    <property type="entry name" value="AAA"/>
    <property type="match status" value="1"/>
</dbReference>
<dbReference type="Gene3D" id="3.40.50.300">
    <property type="entry name" value="P-loop containing nucleotide triphosphate hydrolases"/>
    <property type="match status" value="1"/>
</dbReference>
<feature type="region of interest" description="Disordered" evidence="16">
    <location>
        <begin position="219"/>
        <end position="244"/>
    </location>
</feature>
<dbReference type="InterPro" id="IPR002543">
    <property type="entry name" value="FtsK_dom"/>
</dbReference>
<feature type="transmembrane region" description="Helical" evidence="17">
    <location>
        <begin position="157"/>
        <end position="176"/>
    </location>
</feature>
<keyword evidence="7" id="KW-0159">Chromosome partition</keyword>
<evidence type="ECO:0000256" key="15">
    <source>
        <dbReference type="PROSITE-ProRule" id="PRU00289"/>
    </source>
</evidence>
<feature type="transmembrane region" description="Helical" evidence="17">
    <location>
        <begin position="118"/>
        <end position="137"/>
    </location>
</feature>
<gene>
    <name evidence="19" type="primary">ftsK</name>
    <name evidence="19" type="ORF">CE91St30_17280</name>
</gene>
<dbReference type="Gene3D" id="1.10.10.10">
    <property type="entry name" value="Winged helix-like DNA-binding domain superfamily/Winged helix DNA-binding domain"/>
    <property type="match status" value="1"/>
</dbReference>
<dbReference type="Pfam" id="PF17854">
    <property type="entry name" value="FtsK_alpha"/>
    <property type="match status" value="1"/>
</dbReference>
<proteinExistence type="inferred from homology"/>
<evidence type="ECO:0000256" key="5">
    <source>
        <dbReference type="ARBA" id="ARBA00022692"/>
    </source>
</evidence>
<comment type="subcellular location">
    <subcellularLocation>
        <location evidence="1">Cell membrane</location>
        <topology evidence="1">Multi-pass membrane protein</topology>
    </subcellularLocation>
</comment>
<evidence type="ECO:0000256" key="17">
    <source>
        <dbReference type="SAM" id="Phobius"/>
    </source>
</evidence>
<keyword evidence="12" id="KW-0131">Cell cycle</keyword>
<evidence type="ECO:0000256" key="2">
    <source>
        <dbReference type="ARBA" id="ARBA00006474"/>
    </source>
</evidence>
<feature type="transmembrane region" description="Helical" evidence="17">
    <location>
        <begin position="93"/>
        <end position="111"/>
    </location>
</feature>
<dbReference type="Gene3D" id="3.30.980.40">
    <property type="match status" value="1"/>
</dbReference>
<evidence type="ECO:0000259" key="18">
    <source>
        <dbReference type="PROSITE" id="PS50901"/>
    </source>
</evidence>
<feature type="compositionally biased region" description="Basic and acidic residues" evidence="16">
    <location>
        <begin position="295"/>
        <end position="304"/>
    </location>
</feature>
<evidence type="ECO:0000313" key="19">
    <source>
        <dbReference type="EMBL" id="BDE96395.1"/>
    </source>
</evidence>
<dbReference type="GO" id="GO:0051301">
    <property type="term" value="P:cell division"/>
    <property type="evidence" value="ECO:0007669"/>
    <property type="project" value="UniProtKB-KW"/>
</dbReference>
<keyword evidence="20" id="KW-1185">Reference proteome</keyword>
<dbReference type="InterPro" id="IPR027417">
    <property type="entry name" value="P-loop_NTPase"/>
</dbReference>
<organism evidence="19 20">
    <name type="scientific">Raoultibacter timonensis</name>
    <dbReference type="NCBI Taxonomy" id="1907662"/>
    <lineage>
        <taxon>Bacteria</taxon>
        <taxon>Bacillati</taxon>
        <taxon>Actinomycetota</taxon>
        <taxon>Coriobacteriia</taxon>
        <taxon>Eggerthellales</taxon>
        <taxon>Eggerthellaceae</taxon>
        <taxon>Raoultibacter</taxon>
    </lineage>
</organism>
<sequence length="824" mass="87475">MARQTNSAAKQKQSQGKGAKAASPKEKQAQKSKGARAAKVEEAPRLFDERTQRDIVGVVFAVVAIVLFVAAVMPSDAVVTAFLSTVLHLTLGVGAYLLPFFLLVIGASFLIRFERQQVPVRVAVGLVMIFVAVLALLSLFTPGAQTDAMLLFDEGALAARGGYIGAGIAWAGLTLFGQTVAAIILGGIIVAGLVVIGFSISSLIEKVRSLREHDDLDETTALDAPPFEPRIKRQRDSVKEEAAPAAVANAYTSKIERRPKRATSSLNTQVLAGAVPVFDEPEAHEQPMTRKLGKKSAEKEKTAEAPKTQTLPKAASKSSTPLAAPQPLEGFSLPPMDLLARSSGKGSGASEADLRETAACLQETLEDFNILAEVVGWVAGPTVTLFKVDLPAGVRVSRVTALEDDIALALAAPGVRIFAPIPGTNYVGIEVPNSKRESVLLGDVLRDATEGPLQIAIGKDVEGASIVSDLAKMPHLLIGGTTGSGKSVSINAMIMSILMRATPSEVRFIMIDPKRVEFTPYNGIPHLYVPVVTEAKEAASALSWGVAEMERRLKIFSKVGARNIGQYNAKVQRGDVGDEEAKELPYIVIIIDELADLMMNVGKEVEFSIARIAQLARAAGIHLIVATQRPSTNVVTGLIKANITNRIAFNVASGIDSRVVLDTPGAENLIGLGDLLFSKPEYAKPQRIQGCYVSEDEIGAVVDMLKAQGEPEYHSEILTTNLITLGASAPDGSGGSGSSDDPLIWEAADIVVSSGLGSTSNIQRRLKVGYSRAGRIMDMLEEKGVVGPPNGSKPREVLVDAMELETLKAFEAQDEAGEPSFAEE</sequence>
<dbReference type="SUPFAM" id="SSF52540">
    <property type="entry name" value="P-loop containing nucleoside triphosphate hydrolases"/>
    <property type="match status" value="1"/>
</dbReference>
<keyword evidence="6 15" id="KW-0547">Nucleotide-binding</keyword>
<dbReference type="InterPro" id="IPR036259">
    <property type="entry name" value="MFS_trans_sf"/>
</dbReference>
<name>A0ABN6MHB8_9ACTN</name>
<comment type="subunit">
    <text evidence="14">Homohexamer. Forms a ring that surrounds DNA.</text>
</comment>
<evidence type="ECO:0000256" key="1">
    <source>
        <dbReference type="ARBA" id="ARBA00004651"/>
    </source>
</evidence>
<evidence type="ECO:0000256" key="4">
    <source>
        <dbReference type="ARBA" id="ARBA00022618"/>
    </source>
</evidence>
<dbReference type="InterPro" id="IPR036390">
    <property type="entry name" value="WH_DNA-bd_sf"/>
</dbReference>
<keyword evidence="11 17" id="KW-0472">Membrane</keyword>
<reference evidence="19 20" key="1">
    <citation type="submission" date="2022-01" db="EMBL/GenBank/DDBJ databases">
        <title>Novel bile acid biosynthetic pathways are enriched in the microbiome of centenarians.</title>
        <authorList>
            <person name="Sato Y."/>
            <person name="Atarashi K."/>
            <person name="Plichta R.D."/>
            <person name="Arai Y."/>
            <person name="Sasajima S."/>
            <person name="Kearney M.S."/>
            <person name="Suda W."/>
            <person name="Takeshita K."/>
            <person name="Sasaki T."/>
            <person name="Okamoto S."/>
            <person name="Skelly N.A."/>
            <person name="Okamura Y."/>
            <person name="Vlamakis H."/>
            <person name="Li Y."/>
            <person name="Tanoue T."/>
            <person name="Takei H."/>
            <person name="Nittono H."/>
            <person name="Narushima S."/>
            <person name="Irie J."/>
            <person name="Itoh H."/>
            <person name="Moriya K."/>
            <person name="Sugiura Y."/>
            <person name="Suematsu M."/>
            <person name="Moritoki N."/>
            <person name="Shibata S."/>
            <person name="Littman R.D."/>
            <person name="Fischbach A.M."/>
            <person name="Uwamino Y."/>
            <person name="Inoue T."/>
            <person name="Honda A."/>
            <person name="Hattori M."/>
            <person name="Murai T."/>
            <person name="Xavier J.R."/>
            <person name="Hirose N."/>
            <person name="Honda K."/>
        </authorList>
    </citation>
    <scope>NUCLEOTIDE SEQUENCE [LARGE SCALE GENOMIC DNA]</scope>
    <source>
        <strain evidence="19 20">CE91-St30</strain>
    </source>
</reference>
<feature type="binding site" evidence="15">
    <location>
        <begin position="480"/>
        <end position="487"/>
    </location>
    <ligand>
        <name>ATP</name>
        <dbReference type="ChEBI" id="CHEBI:30616"/>
    </ligand>
</feature>
<dbReference type="Pfam" id="PF13491">
    <property type="entry name" value="FtsK_4TM"/>
    <property type="match status" value="1"/>
</dbReference>
<comment type="similarity">
    <text evidence="2">Belongs to the FtsK/SpoIIIE/SftA family.</text>
</comment>
<dbReference type="EMBL" id="AP025564">
    <property type="protein sequence ID" value="BDE96395.1"/>
    <property type="molecule type" value="Genomic_DNA"/>
</dbReference>
<dbReference type="SMART" id="SM00843">
    <property type="entry name" value="Ftsk_gamma"/>
    <property type="match status" value="1"/>
</dbReference>
<feature type="compositionally biased region" description="Basic and acidic residues" evidence="16">
    <location>
        <begin position="229"/>
        <end position="242"/>
    </location>
</feature>
<evidence type="ECO:0000256" key="3">
    <source>
        <dbReference type="ARBA" id="ARBA00022475"/>
    </source>
</evidence>
<dbReference type="InterPro" id="IPR041027">
    <property type="entry name" value="FtsK_alpha"/>
</dbReference>
<dbReference type="PANTHER" id="PTHR22683">
    <property type="entry name" value="SPORULATION PROTEIN RELATED"/>
    <property type="match status" value="1"/>
</dbReference>
<dbReference type="Pfam" id="PF09397">
    <property type="entry name" value="FtsK_gamma"/>
    <property type="match status" value="1"/>
</dbReference>
<dbReference type="Proteomes" id="UP001320544">
    <property type="component" value="Chromosome"/>
</dbReference>
<evidence type="ECO:0000256" key="10">
    <source>
        <dbReference type="ARBA" id="ARBA00023125"/>
    </source>
</evidence>
<evidence type="ECO:0000256" key="12">
    <source>
        <dbReference type="ARBA" id="ARBA00023306"/>
    </source>
</evidence>
<dbReference type="SUPFAM" id="SSF46785">
    <property type="entry name" value="Winged helix' DNA-binding domain"/>
    <property type="match status" value="1"/>
</dbReference>
<dbReference type="SUPFAM" id="SSF103473">
    <property type="entry name" value="MFS general substrate transporter"/>
    <property type="match status" value="1"/>
</dbReference>
<accession>A0ABN6MHB8</accession>
<evidence type="ECO:0000256" key="7">
    <source>
        <dbReference type="ARBA" id="ARBA00022829"/>
    </source>
</evidence>
<evidence type="ECO:0000256" key="14">
    <source>
        <dbReference type="ARBA" id="ARBA00025923"/>
    </source>
</evidence>
<evidence type="ECO:0000256" key="8">
    <source>
        <dbReference type="ARBA" id="ARBA00022840"/>
    </source>
</evidence>
<feature type="transmembrane region" description="Helical" evidence="17">
    <location>
        <begin position="183"/>
        <end position="204"/>
    </location>
</feature>
<evidence type="ECO:0000313" key="20">
    <source>
        <dbReference type="Proteomes" id="UP001320544"/>
    </source>
</evidence>
<dbReference type="PROSITE" id="PS50901">
    <property type="entry name" value="FTSK"/>
    <property type="match status" value="1"/>
</dbReference>
<dbReference type="PANTHER" id="PTHR22683:SF41">
    <property type="entry name" value="DNA TRANSLOCASE FTSK"/>
    <property type="match status" value="1"/>
</dbReference>
<keyword evidence="3" id="KW-1003">Cell membrane</keyword>
<feature type="compositionally biased region" description="Low complexity" evidence="16">
    <location>
        <begin position="7"/>
        <end position="22"/>
    </location>
</feature>
<dbReference type="InterPro" id="IPR025199">
    <property type="entry name" value="FtsK_4TM"/>
</dbReference>
<keyword evidence="8 15" id="KW-0067">ATP-binding</keyword>
<keyword evidence="9 17" id="KW-1133">Transmembrane helix</keyword>
<feature type="region of interest" description="Disordered" evidence="16">
    <location>
        <begin position="1"/>
        <end position="37"/>
    </location>
</feature>
<dbReference type="CDD" id="cd01127">
    <property type="entry name" value="TrwB_TraG_TraD_VirD4"/>
    <property type="match status" value="1"/>
</dbReference>
<dbReference type="InterPro" id="IPR050206">
    <property type="entry name" value="FtsK/SpoIIIE/SftA"/>
</dbReference>
<dbReference type="InterPro" id="IPR003593">
    <property type="entry name" value="AAA+_ATPase"/>
</dbReference>
<keyword evidence="5 17" id="KW-0812">Transmembrane</keyword>
<evidence type="ECO:0000256" key="13">
    <source>
        <dbReference type="ARBA" id="ARBA00024986"/>
    </source>
</evidence>
<feature type="transmembrane region" description="Helical" evidence="17">
    <location>
        <begin position="55"/>
        <end position="73"/>
    </location>
</feature>